<dbReference type="Proteomes" id="UP000825072">
    <property type="component" value="Chromosome 1"/>
</dbReference>
<evidence type="ECO:0000259" key="3">
    <source>
        <dbReference type="PROSITE" id="PS51462"/>
    </source>
</evidence>
<dbReference type="CDD" id="cd04690">
    <property type="entry name" value="NUDIX_Hydrolase"/>
    <property type="match status" value="1"/>
</dbReference>
<proteinExistence type="inferred from homology"/>
<organism evidence="4 5">
    <name type="scientific">Cutibacterium modestum</name>
    <dbReference type="NCBI Taxonomy" id="2559073"/>
    <lineage>
        <taxon>Bacteria</taxon>
        <taxon>Bacillati</taxon>
        <taxon>Actinomycetota</taxon>
        <taxon>Actinomycetes</taxon>
        <taxon>Propionibacteriales</taxon>
        <taxon>Propionibacteriaceae</taxon>
        <taxon>Cutibacterium</taxon>
    </lineage>
</organism>
<dbReference type="PANTHER" id="PTHR43736">
    <property type="entry name" value="ADP-RIBOSE PYROPHOSPHATASE"/>
    <property type="match status" value="1"/>
</dbReference>
<evidence type="ECO:0000313" key="4">
    <source>
        <dbReference type="EMBL" id="BCY26170.1"/>
    </source>
</evidence>
<feature type="domain" description="Nudix hydrolase" evidence="3">
    <location>
        <begin position="16"/>
        <end position="157"/>
    </location>
</feature>
<evidence type="ECO:0000256" key="2">
    <source>
        <dbReference type="ARBA" id="ARBA00022801"/>
    </source>
</evidence>
<sequence>MTSVNAVVALRVVPGCRYPDRVILNLAAVCLMRGRTCLNVRKKGADHVILPGGKIEPGETPLEAATREAREETRLVLDPADLTHLGTFDAPAANRDADGIRCAVYLCNWRKAWPEPTPDSEIVEYEWTDLDHCHDDARQAPLLLDRVIPALQQQGLL</sequence>
<reference evidence="4" key="1">
    <citation type="submission" date="2021-06" db="EMBL/GenBank/DDBJ databases">
        <title>Genome sequence of Cutibacterium modestum strain KB17-24694.</title>
        <authorList>
            <person name="Dekio I."/>
            <person name="Asahina A."/>
            <person name="Nishida M."/>
        </authorList>
    </citation>
    <scope>NUCLEOTIDE SEQUENCE</scope>
    <source>
        <strain evidence="4">KB17-24694</strain>
    </source>
</reference>
<name>A0AAD1KQ98_9ACTN</name>
<dbReference type="AlphaFoldDB" id="A0AAD1KQ98"/>
<dbReference type="InterPro" id="IPR020084">
    <property type="entry name" value="NUDIX_hydrolase_CS"/>
</dbReference>
<comment type="similarity">
    <text evidence="1">Belongs to the Nudix hydrolase family.</text>
</comment>
<dbReference type="PROSITE" id="PS51462">
    <property type="entry name" value="NUDIX"/>
    <property type="match status" value="1"/>
</dbReference>
<dbReference type="InterPro" id="IPR015797">
    <property type="entry name" value="NUDIX_hydrolase-like_dom_sf"/>
</dbReference>
<keyword evidence="2" id="KW-0378">Hydrolase</keyword>
<dbReference type="Pfam" id="PF00293">
    <property type="entry name" value="NUDIX"/>
    <property type="match status" value="1"/>
</dbReference>
<dbReference type="PANTHER" id="PTHR43736:SF1">
    <property type="entry name" value="DIHYDRONEOPTERIN TRIPHOSPHATE DIPHOSPHATASE"/>
    <property type="match status" value="1"/>
</dbReference>
<dbReference type="SUPFAM" id="SSF55811">
    <property type="entry name" value="Nudix"/>
    <property type="match status" value="1"/>
</dbReference>
<dbReference type="EMBL" id="AP024747">
    <property type="protein sequence ID" value="BCY26170.1"/>
    <property type="molecule type" value="Genomic_DNA"/>
</dbReference>
<dbReference type="PROSITE" id="PS00893">
    <property type="entry name" value="NUDIX_BOX"/>
    <property type="match status" value="1"/>
</dbReference>
<accession>A0AAD1KQ98</accession>
<dbReference type="GO" id="GO:0016787">
    <property type="term" value="F:hydrolase activity"/>
    <property type="evidence" value="ECO:0007669"/>
    <property type="project" value="UniProtKB-KW"/>
</dbReference>
<evidence type="ECO:0000256" key="1">
    <source>
        <dbReference type="ARBA" id="ARBA00005582"/>
    </source>
</evidence>
<evidence type="ECO:0000313" key="5">
    <source>
        <dbReference type="Proteomes" id="UP000825072"/>
    </source>
</evidence>
<protein>
    <recommendedName>
        <fullName evidence="3">Nudix hydrolase domain-containing protein</fullName>
    </recommendedName>
</protein>
<dbReference type="InterPro" id="IPR000086">
    <property type="entry name" value="NUDIX_hydrolase_dom"/>
</dbReference>
<dbReference type="Gene3D" id="3.90.79.10">
    <property type="entry name" value="Nucleoside Triphosphate Pyrophosphohydrolase"/>
    <property type="match status" value="1"/>
</dbReference>
<gene>
    <name evidence="4" type="ORF">KB1_21600</name>
</gene>